<proteinExistence type="predicted"/>
<organism evidence="1 2">
    <name type="scientific">Bauhinia variegata</name>
    <name type="common">Purple orchid tree</name>
    <name type="synonym">Phanera variegata</name>
    <dbReference type="NCBI Taxonomy" id="167791"/>
    <lineage>
        <taxon>Eukaryota</taxon>
        <taxon>Viridiplantae</taxon>
        <taxon>Streptophyta</taxon>
        <taxon>Embryophyta</taxon>
        <taxon>Tracheophyta</taxon>
        <taxon>Spermatophyta</taxon>
        <taxon>Magnoliopsida</taxon>
        <taxon>eudicotyledons</taxon>
        <taxon>Gunneridae</taxon>
        <taxon>Pentapetalae</taxon>
        <taxon>rosids</taxon>
        <taxon>fabids</taxon>
        <taxon>Fabales</taxon>
        <taxon>Fabaceae</taxon>
        <taxon>Cercidoideae</taxon>
        <taxon>Cercideae</taxon>
        <taxon>Bauhiniinae</taxon>
        <taxon>Bauhinia</taxon>
    </lineage>
</organism>
<sequence>MHIWSPRWRKSHLTPSEFEDFTSKSLLVKQTQNNNNHSTSMANARMQLLINGETLICKVKSLLSFLKARTIVGFASFMLTFLSYCPPSKYPLSGSQTFFQQYSFYSRFTQISIILNFSTLFLNNS</sequence>
<reference evidence="1 2" key="1">
    <citation type="journal article" date="2022" name="DNA Res.">
        <title>Chromosomal-level genome assembly of the orchid tree Bauhinia variegata (Leguminosae; Cercidoideae) supports the allotetraploid origin hypothesis of Bauhinia.</title>
        <authorList>
            <person name="Zhong Y."/>
            <person name="Chen Y."/>
            <person name="Zheng D."/>
            <person name="Pang J."/>
            <person name="Liu Y."/>
            <person name="Luo S."/>
            <person name="Meng S."/>
            <person name="Qian L."/>
            <person name="Wei D."/>
            <person name="Dai S."/>
            <person name="Zhou R."/>
        </authorList>
    </citation>
    <scope>NUCLEOTIDE SEQUENCE [LARGE SCALE GENOMIC DNA]</scope>
    <source>
        <strain evidence="1">BV-YZ2020</strain>
    </source>
</reference>
<keyword evidence="2" id="KW-1185">Reference proteome</keyword>
<name>A0ACB9PAQ4_BAUVA</name>
<dbReference type="Proteomes" id="UP000828941">
    <property type="component" value="Chromosome 5"/>
</dbReference>
<accession>A0ACB9PAQ4</accession>
<gene>
    <name evidence="1" type="ORF">L6164_012189</name>
</gene>
<dbReference type="EMBL" id="CM039430">
    <property type="protein sequence ID" value="KAI4345019.1"/>
    <property type="molecule type" value="Genomic_DNA"/>
</dbReference>
<evidence type="ECO:0000313" key="1">
    <source>
        <dbReference type="EMBL" id="KAI4345019.1"/>
    </source>
</evidence>
<comment type="caution">
    <text evidence="1">The sequence shown here is derived from an EMBL/GenBank/DDBJ whole genome shotgun (WGS) entry which is preliminary data.</text>
</comment>
<evidence type="ECO:0000313" key="2">
    <source>
        <dbReference type="Proteomes" id="UP000828941"/>
    </source>
</evidence>
<protein>
    <submittedName>
        <fullName evidence="1">Uncharacterized protein</fullName>
    </submittedName>
</protein>